<evidence type="ECO:0000259" key="6">
    <source>
        <dbReference type="Pfam" id="PF18972"/>
    </source>
</evidence>
<protein>
    <recommendedName>
        <fullName evidence="6">Cns1/TTC4 wheel domain-containing protein</fullName>
    </recommendedName>
</protein>
<dbReference type="PANTHER" id="PTHR46035">
    <property type="entry name" value="TETRATRICOPEPTIDE REPEAT PROTEIN 4"/>
    <property type="match status" value="1"/>
</dbReference>
<dbReference type="GO" id="GO:0006457">
    <property type="term" value="P:protein folding"/>
    <property type="evidence" value="ECO:0007669"/>
    <property type="project" value="TreeGrafter"/>
</dbReference>
<dbReference type="SMART" id="SM00028">
    <property type="entry name" value="TPR"/>
    <property type="match status" value="3"/>
</dbReference>
<name>A0A2T9ZDH6_9FUNG</name>
<dbReference type="SUPFAM" id="SSF48452">
    <property type="entry name" value="TPR-like"/>
    <property type="match status" value="1"/>
</dbReference>
<gene>
    <name evidence="7" type="ORF">BB560_002906</name>
</gene>
<dbReference type="InterPro" id="IPR011990">
    <property type="entry name" value="TPR-like_helical_dom_sf"/>
</dbReference>
<keyword evidence="2" id="KW-0802">TPR repeat</keyword>
<evidence type="ECO:0000256" key="1">
    <source>
        <dbReference type="ARBA" id="ARBA00022737"/>
    </source>
</evidence>
<dbReference type="CDD" id="cd21380">
    <property type="entry name" value="CTWD_Cns1"/>
    <property type="match status" value="1"/>
</dbReference>
<dbReference type="InterPro" id="IPR044059">
    <property type="entry name" value="Csn1/TTC4_wheel"/>
</dbReference>
<organism evidence="7 8">
    <name type="scientific">Smittium megazygosporum</name>
    <dbReference type="NCBI Taxonomy" id="133381"/>
    <lineage>
        <taxon>Eukaryota</taxon>
        <taxon>Fungi</taxon>
        <taxon>Fungi incertae sedis</taxon>
        <taxon>Zoopagomycota</taxon>
        <taxon>Kickxellomycotina</taxon>
        <taxon>Harpellomycetes</taxon>
        <taxon>Harpellales</taxon>
        <taxon>Legeriomycetaceae</taxon>
        <taxon>Smittium</taxon>
    </lineage>
</organism>
<dbReference type="EMBL" id="MBFS01000376">
    <property type="protein sequence ID" value="PVV02636.1"/>
    <property type="molecule type" value="Genomic_DNA"/>
</dbReference>
<dbReference type="GO" id="GO:0051879">
    <property type="term" value="F:Hsp90 protein binding"/>
    <property type="evidence" value="ECO:0007669"/>
    <property type="project" value="InterPro"/>
</dbReference>
<feature type="region of interest" description="Disordered" evidence="5">
    <location>
        <begin position="1"/>
        <end position="22"/>
    </location>
</feature>
<dbReference type="STRING" id="133381.A0A2T9ZDH6"/>
<feature type="coiled-coil region" evidence="4">
    <location>
        <begin position="182"/>
        <end position="209"/>
    </location>
</feature>
<dbReference type="AlphaFoldDB" id="A0A2T9ZDH6"/>
<keyword evidence="8" id="KW-1185">Reference proteome</keyword>
<dbReference type="InterPro" id="IPR019734">
    <property type="entry name" value="TPR_rpt"/>
</dbReference>
<sequence length="402" mass="45532">MDSEDAPIYGPSKFHPKNAINPEDMDKELAKVPLFMREAPTESEAAENVTLQALQSLIFDGDPDEVAENFKTQGNDCFKAKKFADAALFYTKGIDVESINEKLKLALLLNRAAANLELKNFRKVLNDCSQSLKIDNRNVKGLYRAAKALYGIEKYEEAIDCCQKVLELDGKNQSGITLLHQTIKAKAELDAKNEEKEKMAKEKIKLLTEIDSAIIKRNLKLEPNPSTTTSSKSYFIGNHKRVPAIWENKTGNHVRFAGYEDSKSKANFDFINARLEWPVFFLYPEFKESDFIKHFHEDSTIADHINVVLEVPPPFDNQEHPAYTPDSVECYFSYLPEGAIPNTNSDLLVKINPLLTLGAILKNPKYTIYDGIPNIIILPKTGKFKNDYLNEYRQKRLASSSK</sequence>
<dbReference type="Pfam" id="PF07719">
    <property type="entry name" value="TPR_2"/>
    <property type="match status" value="1"/>
</dbReference>
<keyword evidence="1" id="KW-0677">Repeat</keyword>
<evidence type="ECO:0000256" key="4">
    <source>
        <dbReference type="SAM" id="Coils"/>
    </source>
</evidence>
<keyword evidence="4" id="KW-0175">Coiled coil</keyword>
<dbReference type="Pfam" id="PF18972">
    <property type="entry name" value="Wheel"/>
    <property type="match status" value="1"/>
</dbReference>
<evidence type="ECO:0000256" key="2">
    <source>
        <dbReference type="ARBA" id="ARBA00022803"/>
    </source>
</evidence>
<evidence type="ECO:0000256" key="5">
    <source>
        <dbReference type="SAM" id="MobiDB-lite"/>
    </source>
</evidence>
<evidence type="ECO:0000256" key="3">
    <source>
        <dbReference type="ARBA" id="ARBA00023602"/>
    </source>
</evidence>
<dbReference type="InterPro" id="IPR013105">
    <property type="entry name" value="TPR_2"/>
</dbReference>
<dbReference type="GO" id="GO:0005829">
    <property type="term" value="C:cytosol"/>
    <property type="evidence" value="ECO:0007669"/>
    <property type="project" value="TreeGrafter"/>
</dbReference>
<feature type="domain" description="Cns1/TTC4 wheel" evidence="6">
    <location>
        <begin position="269"/>
        <end position="390"/>
    </location>
</feature>
<evidence type="ECO:0000313" key="7">
    <source>
        <dbReference type="EMBL" id="PVV02636.1"/>
    </source>
</evidence>
<evidence type="ECO:0000313" key="8">
    <source>
        <dbReference type="Proteomes" id="UP000245609"/>
    </source>
</evidence>
<dbReference type="Proteomes" id="UP000245609">
    <property type="component" value="Unassembled WGS sequence"/>
</dbReference>
<proteinExistence type="inferred from homology"/>
<dbReference type="OrthoDB" id="420195at2759"/>
<comment type="caution">
    <text evidence="7">The sequence shown here is derived from an EMBL/GenBank/DDBJ whole genome shotgun (WGS) entry which is preliminary data.</text>
</comment>
<dbReference type="GO" id="GO:0005634">
    <property type="term" value="C:nucleus"/>
    <property type="evidence" value="ECO:0007669"/>
    <property type="project" value="TreeGrafter"/>
</dbReference>
<comment type="similarity">
    <text evidence="3">Belongs to the TTC4 family.</text>
</comment>
<accession>A0A2T9ZDH6</accession>
<reference evidence="7 8" key="1">
    <citation type="journal article" date="2018" name="MBio">
        <title>Comparative Genomics Reveals the Core Gene Toolbox for the Fungus-Insect Symbiosis.</title>
        <authorList>
            <person name="Wang Y."/>
            <person name="Stata M."/>
            <person name="Wang W."/>
            <person name="Stajich J.E."/>
            <person name="White M.M."/>
            <person name="Moncalvo J.M."/>
        </authorList>
    </citation>
    <scope>NUCLEOTIDE SEQUENCE [LARGE SCALE GENOMIC DNA]</scope>
    <source>
        <strain evidence="7 8">SC-DP-2</strain>
    </source>
</reference>
<dbReference type="Gene3D" id="1.25.40.10">
    <property type="entry name" value="Tetratricopeptide repeat domain"/>
    <property type="match status" value="1"/>
</dbReference>
<dbReference type="PANTHER" id="PTHR46035:SF1">
    <property type="entry name" value="TETRATRICOPEPTIDE REPEAT PROTEIN 4"/>
    <property type="match status" value="1"/>
</dbReference>
<dbReference type="GO" id="GO:0030544">
    <property type="term" value="F:Hsp70 protein binding"/>
    <property type="evidence" value="ECO:0007669"/>
    <property type="project" value="TreeGrafter"/>
</dbReference>